<evidence type="ECO:0000256" key="1">
    <source>
        <dbReference type="ARBA" id="ARBA00004479"/>
    </source>
</evidence>
<dbReference type="Gene3D" id="3.80.10.10">
    <property type="entry name" value="Ribonuclease Inhibitor"/>
    <property type="match status" value="3"/>
</dbReference>
<feature type="domain" description="Protein kinase" evidence="10">
    <location>
        <begin position="224"/>
        <end position="528"/>
    </location>
</feature>
<keyword evidence="6" id="KW-1133">Transmembrane helix</keyword>
<evidence type="ECO:0000256" key="6">
    <source>
        <dbReference type="ARBA" id="ARBA00022989"/>
    </source>
</evidence>
<keyword evidence="7" id="KW-0472">Membrane</keyword>
<keyword evidence="3" id="KW-0812">Transmembrane</keyword>
<evidence type="ECO:0000313" key="11">
    <source>
        <dbReference type="EMBL" id="KAK3015503.1"/>
    </source>
</evidence>
<evidence type="ECO:0000256" key="4">
    <source>
        <dbReference type="ARBA" id="ARBA00022729"/>
    </source>
</evidence>
<dbReference type="PANTHER" id="PTHR48053">
    <property type="entry name" value="LEUCINE RICH REPEAT FAMILY PROTEIN, EXPRESSED"/>
    <property type="match status" value="1"/>
</dbReference>
<evidence type="ECO:0000256" key="5">
    <source>
        <dbReference type="ARBA" id="ARBA00022737"/>
    </source>
</evidence>
<reference evidence="11" key="1">
    <citation type="submission" date="2022-12" db="EMBL/GenBank/DDBJ databases">
        <title>Draft genome assemblies for two species of Escallonia (Escalloniales).</title>
        <authorList>
            <person name="Chanderbali A."/>
            <person name="Dervinis C."/>
            <person name="Anghel I."/>
            <person name="Soltis D."/>
            <person name="Soltis P."/>
            <person name="Zapata F."/>
        </authorList>
    </citation>
    <scope>NUCLEOTIDE SEQUENCE</scope>
    <source>
        <strain evidence="11">UCBG64.0493</strain>
        <tissue evidence="11">Leaf</tissue>
    </source>
</reference>
<dbReference type="SMART" id="SM00220">
    <property type="entry name" value="S_TKc"/>
    <property type="match status" value="1"/>
</dbReference>
<organism evidence="11 12">
    <name type="scientific">Escallonia herrerae</name>
    <dbReference type="NCBI Taxonomy" id="1293975"/>
    <lineage>
        <taxon>Eukaryota</taxon>
        <taxon>Viridiplantae</taxon>
        <taxon>Streptophyta</taxon>
        <taxon>Embryophyta</taxon>
        <taxon>Tracheophyta</taxon>
        <taxon>Spermatophyta</taxon>
        <taxon>Magnoliopsida</taxon>
        <taxon>eudicotyledons</taxon>
        <taxon>Gunneridae</taxon>
        <taxon>Pentapetalae</taxon>
        <taxon>asterids</taxon>
        <taxon>campanulids</taxon>
        <taxon>Escalloniales</taxon>
        <taxon>Escalloniaceae</taxon>
        <taxon>Escallonia</taxon>
    </lineage>
</organism>
<dbReference type="PROSITE" id="PS00108">
    <property type="entry name" value="PROTEIN_KINASE_ST"/>
    <property type="match status" value="1"/>
</dbReference>
<dbReference type="InterPro" id="IPR008271">
    <property type="entry name" value="Ser/Thr_kinase_AS"/>
</dbReference>
<keyword evidence="2" id="KW-0433">Leucine-rich repeat</keyword>
<dbReference type="Pfam" id="PF00560">
    <property type="entry name" value="LRR_1"/>
    <property type="match status" value="5"/>
</dbReference>
<dbReference type="SUPFAM" id="SSF56112">
    <property type="entry name" value="Protein kinase-like (PK-like)"/>
    <property type="match status" value="1"/>
</dbReference>
<dbReference type="InterPro" id="IPR000719">
    <property type="entry name" value="Prot_kinase_dom"/>
</dbReference>
<dbReference type="GO" id="GO:0016020">
    <property type="term" value="C:membrane"/>
    <property type="evidence" value="ECO:0007669"/>
    <property type="project" value="UniProtKB-SubCell"/>
</dbReference>
<accession>A0AA88VWU3</accession>
<keyword evidence="5" id="KW-0677">Repeat</keyword>
<dbReference type="PANTHER" id="PTHR48053:SF37">
    <property type="entry name" value="LEUCINE-RICH REPEAT PROTEIN KINASE FAMILY PROTEIN"/>
    <property type="match status" value="1"/>
</dbReference>
<evidence type="ECO:0000256" key="3">
    <source>
        <dbReference type="ARBA" id="ARBA00022692"/>
    </source>
</evidence>
<evidence type="ECO:0000256" key="9">
    <source>
        <dbReference type="ARBA" id="ARBA00023180"/>
    </source>
</evidence>
<comment type="subcellular location">
    <subcellularLocation>
        <location evidence="1">Membrane</location>
        <topology evidence="1">Single-pass type I membrane protein</topology>
    </subcellularLocation>
</comment>
<keyword evidence="9" id="KW-0325">Glycoprotein</keyword>
<gene>
    <name evidence="11" type="ORF">RJ639_005385</name>
</gene>
<dbReference type="FunFam" id="3.80.10.10:FF:000041">
    <property type="entry name" value="LRR receptor-like serine/threonine-protein kinase ERECTA"/>
    <property type="match status" value="2"/>
</dbReference>
<dbReference type="GO" id="GO:0004672">
    <property type="term" value="F:protein kinase activity"/>
    <property type="evidence" value="ECO:0007669"/>
    <property type="project" value="InterPro"/>
</dbReference>
<dbReference type="Proteomes" id="UP001188597">
    <property type="component" value="Unassembled WGS sequence"/>
</dbReference>
<dbReference type="InterPro" id="IPR051716">
    <property type="entry name" value="Plant_RL_S/T_kinase"/>
</dbReference>
<keyword evidence="12" id="KW-1185">Reference proteome</keyword>
<dbReference type="Gene3D" id="1.10.510.10">
    <property type="entry name" value="Transferase(Phosphotransferase) domain 1"/>
    <property type="match status" value="1"/>
</dbReference>
<dbReference type="InterPro" id="IPR032675">
    <property type="entry name" value="LRR_dom_sf"/>
</dbReference>
<evidence type="ECO:0000313" key="12">
    <source>
        <dbReference type="Proteomes" id="UP001188597"/>
    </source>
</evidence>
<protein>
    <recommendedName>
        <fullName evidence="10">Protein kinase domain-containing protein</fullName>
    </recommendedName>
</protein>
<name>A0AA88VWU3_9ASTE</name>
<dbReference type="InterPro" id="IPR001611">
    <property type="entry name" value="Leu-rich_rpt"/>
</dbReference>
<dbReference type="AlphaFoldDB" id="A0AA88VWU3"/>
<evidence type="ECO:0000256" key="8">
    <source>
        <dbReference type="ARBA" id="ARBA00023170"/>
    </source>
</evidence>
<dbReference type="GO" id="GO:0005524">
    <property type="term" value="F:ATP binding"/>
    <property type="evidence" value="ECO:0007669"/>
    <property type="project" value="InterPro"/>
</dbReference>
<evidence type="ECO:0000259" key="10">
    <source>
        <dbReference type="PROSITE" id="PS50011"/>
    </source>
</evidence>
<dbReference type="Pfam" id="PF00069">
    <property type="entry name" value="Pkinase"/>
    <property type="match status" value="1"/>
</dbReference>
<dbReference type="SUPFAM" id="SSF52047">
    <property type="entry name" value="RNI-like"/>
    <property type="match status" value="1"/>
</dbReference>
<proteinExistence type="predicted"/>
<dbReference type="InterPro" id="IPR011009">
    <property type="entry name" value="Kinase-like_dom_sf"/>
</dbReference>
<keyword evidence="4" id="KW-0732">Signal</keyword>
<dbReference type="PROSITE" id="PS50011">
    <property type="entry name" value="PROTEIN_KINASE_DOM"/>
    <property type="match status" value="1"/>
</dbReference>
<evidence type="ECO:0000256" key="7">
    <source>
        <dbReference type="ARBA" id="ARBA00023136"/>
    </source>
</evidence>
<keyword evidence="8" id="KW-0675">Receptor</keyword>
<sequence length="575" mass="62506">MVLGFADNELRGRIPVELGLLSKLKVLTFHSNCLSGDIPPSFGNLSQLGSLNGGQNKLERFIPDTFGQLKNLHSLQLSCNKLTGTIPSSVYYLSFLAFLSVSNNHLQGSLPPDLGLKFPTLKALEVDGNMFTGRVPVSLSNASWLSVLDITSNSFGGKVSLDFGRLPNLSQVGMCSNNLGSREADDLSFLTGLSNSSSLRTVALSGNQFGGVFPEAVTNFSTRFQRLLLGSNRIFGSIPAGIDNLINLQELSLESNHVIGSIPLAICTLQKLEVLVLSRNRISGELPSCLGNLTRLDTFKADGNLIAGTLPPSIGRCTSSKKASNAQSFKYTAFAFAGLLLTLSLVKILGSIEKKERLNIAIDVSSALEYLHHHCLKLIIHRDLKPSNVLLDNAMTAHIGDFGLARFLPNGGRSRSPNHNSSGLVGTIGYAAPAMRPTDSRFKDGLNLHRFAMMAIPAKVMRIVDPTIVPTEEEDLTAENTIRNSRPVNRDSIEECLTSIIGIGVACSMEEPRERMDIIDAAKELRFIKDILLGEWPDFKALVYAVMPKRSQEQSMNLNILQRIYMAIDVAIALP</sequence>
<evidence type="ECO:0000256" key="2">
    <source>
        <dbReference type="ARBA" id="ARBA00022614"/>
    </source>
</evidence>
<dbReference type="EMBL" id="JAVXUP010001140">
    <property type="protein sequence ID" value="KAK3015503.1"/>
    <property type="molecule type" value="Genomic_DNA"/>
</dbReference>
<comment type="caution">
    <text evidence="11">The sequence shown here is derived from an EMBL/GenBank/DDBJ whole genome shotgun (WGS) entry which is preliminary data.</text>
</comment>